<evidence type="ECO:0000313" key="2">
    <source>
        <dbReference type="Proteomes" id="UP001324427"/>
    </source>
</evidence>
<accession>A0AAV9JJT1</accession>
<dbReference type="EMBL" id="JAVFHQ010000018">
    <property type="protein sequence ID" value="KAK4545665.1"/>
    <property type="molecule type" value="Genomic_DNA"/>
</dbReference>
<name>A0AAV9JJT1_9PEZI</name>
<gene>
    <name evidence="1" type="ORF">LTR36_002618</name>
</gene>
<keyword evidence="2" id="KW-1185">Reference proteome</keyword>
<protein>
    <submittedName>
        <fullName evidence="1">Uncharacterized protein</fullName>
    </submittedName>
</protein>
<feature type="non-terminal residue" evidence="1">
    <location>
        <position position="1"/>
    </location>
</feature>
<evidence type="ECO:0000313" key="1">
    <source>
        <dbReference type="EMBL" id="KAK4545665.1"/>
    </source>
</evidence>
<comment type="caution">
    <text evidence="1">The sequence shown here is derived from an EMBL/GenBank/DDBJ whole genome shotgun (WGS) entry which is preliminary data.</text>
</comment>
<proteinExistence type="predicted"/>
<sequence length="239" mass="24392">PLMLPAVISCVNARCPSTNNLLVHSTVDFTPKIQYSCQMSLAPNSEEPSSTLTLNGAGDCETSPYDFQSFVAGGSTGGLASACSLVIYDWEGCQGAAATLPMASMPNEACQFHGGRSASLNCTGRLPRYVELLYVPSPLHVSLADGDMLKVATTHLLSMCSNATSSAGNSSSTTFTTSSGLTAISTTPISVNSATSTNGTATQTSSPPNLPLYTDSAGMSRACASVAGLIGVLAAFALL</sequence>
<reference evidence="1 2" key="1">
    <citation type="submission" date="2021-11" db="EMBL/GenBank/DDBJ databases">
        <title>Black yeast isolated from Biological Soil Crust.</title>
        <authorList>
            <person name="Kurbessoian T."/>
        </authorList>
    </citation>
    <scope>NUCLEOTIDE SEQUENCE [LARGE SCALE GENOMIC DNA]</scope>
    <source>
        <strain evidence="1 2">CCFEE 5522</strain>
    </source>
</reference>
<organism evidence="1 2">
    <name type="scientific">Oleoguttula mirabilis</name>
    <dbReference type="NCBI Taxonomy" id="1507867"/>
    <lineage>
        <taxon>Eukaryota</taxon>
        <taxon>Fungi</taxon>
        <taxon>Dikarya</taxon>
        <taxon>Ascomycota</taxon>
        <taxon>Pezizomycotina</taxon>
        <taxon>Dothideomycetes</taxon>
        <taxon>Dothideomycetidae</taxon>
        <taxon>Mycosphaerellales</taxon>
        <taxon>Teratosphaeriaceae</taxon>
        <taxon>Oleoguttula</taxon>
    </lineage>
</organism>
<dbReference type="Proteomes" id="UP001324427">
    <property type="component" value="Unassembled WGS sequence"/>
</dbReference>
<dbReference type="AlphaFoldDB" id="A0AAV9JJT1"/>